<keyword evidence="2" id="KW-0479">Metal-binding</keyword>
<evidence type="ECO:0000256" key="6">
    <source>
        <dbReference type="PROSITE-ProRule" id="PRU00042"/>
    </source>
</evidence>
<dbReference type="ExpressionAtlas" id="A0A0R0J4L4">
    <property type="expression patterns" value="baseline and differential"/>
</dbReference>
<dbReference type="Proteomes" id="UP000008827">
    <property type="component" value="Chromosome 7"/>
</dbReference>
<sequence length="254" mass="27927">MMTPNLNLEPEGGLKVLSQVGFDKSIQETSHDLTKDSTATSSCLTKADPDPGSVSLDLSLNFNPNDEELKGTSDTNCEVGPETHASASAIPRVFSCNYCQRKFFSSQALGGHQNAHKRERTMAKRAMRMGMFAERYTSLASLPLHGSAFRSLGLEAHAAMHQGHVHHSMRAPDMSAAAKFGKDYFRTPIFVEDDDVGLFWPGSFRQIDERGYVNLRHGFEELGECSSEDFLSSHAASSSFASAETAFRFGEVQY</sequence>
<comment type="subcellular location">
    <subcellularLocation>
        <location evidence="1">Nucleus</location>
    </subcellularLocation>
</comment>
<dbReference type="PANTHER" id="PTHR47287:SF18">
    <property type="entry name" value="TRANSCRIPTION FACTOR C2H2 FAMILY"/>
    <property type="match status" value="1"/>
</dbReference>
<proteinExistence type="predicted"/>
<dbReference type="PROSITE" id="PS00028">
    <property type="entry name" value="ZINC_FINGER_C2H2_1"/>
    <property type="match status" value="1"/>
</dbReference>
<evidence type="ECO:0000256" key="7">
    <source>
        <dbReference type="SAM" id="MobiDB-lite"/>
    </source>
</evidence>
<gene>
    <name evidence="10" type="primary">LOC100777133</name>
    <name evidence="9" type="ORF">GLYMA_07G174000</name>
</gene>
<evidence type="ECO:0000313" key="10">
    <source>
        <dbReference type="EnsemblPlants" id="KRH49708"/>
    </source>
</evidence>
<reference evidence="9" key="3">
    <citation type="submission" date="2018-07" db="EMBL/GenBank/DDBJ databases">
        <title>WGS assembly of Glycine max.</title>
        <authorList>
            <person name="Schmutz J."/>
            <person name="Cannon S."/>
            <person name="Schlueter J."/>
            <person name="Ma J."/>
            <person name="Mitros T."/>
            <person name="Nelson W."/>
            <person name="Hyten D."/>
            <person name="Song Q."/>
            <person name="Thelen J."/>
            <person name="Cheng J."/>
            <person name="Xu D."/>
            <person name="Hellsten U."/>
            <person name="May G."/>
            <person name="Yu Y."/>
            <person name="Sakurai T."/>
            <person name="Umezawa T."/>
            <person name="Bhattacharyya M."/>
            <person name="Sandhu D."/>
            <person name="Valliyodan B."/>
            <person name="Lindquist E."/>
            <person name="Peto M."/>
            <person name="Grant D."/>
            <person name="Shu S."/>
            <person name="Goodstein D."/>
            <person name="Barry K."/>
            <person name="Futrell-Griggs M."/>
            <person name="Abernathy B."/>
            <person name="Du J."/>
            <person name="Tian Z."/>
            <person name="Zhu L."/>
            <person name="Gill N."/>
            <person name="Joshi T."/>
            <person name="Libault M."/>
            <person name="Sethuraman A."/>
            <person name="Zhang X."/>
            <person name="Shinozaki K."/>
            <person name="Nguyen H."/>
            <person name="Wing R."/>
            <person name="Cregan P."/>
            <person name="Specht J."/>
            <person name="Grimwood J."/>
            <person name="Rokhsar D."/>
            <person name="Stacey G."/>
            <person name="Shoemaker R."/>
            <person name="Jackson S."/>
        </authorList>
    </citation>
    <scope>NUCLEOTIDE SEQUENCE</scope>
    <source>
        <tissue evidence="9">Callus</tissue>
    </source>
</reference>
<dbReference type="GO" id="GO:0005634">
    <property type="term" value="C:nucleus"/>
    <property type="evidence" value="ECO:0007669"/>
    <property type="project" value="UniProtKB-SubCell"/>
</dbReference>
<dbReference type="InterPro" id="IPR036236">
    <property type="entry name" value="Znf_C2H2_sf"/>
</dbReference>
<dbReference type="GO" id="GO:0009788">
    <property type="term" value="P:negative regulation of abscisic acid-activated signaling pathway"/>
    <property type="evidence" value="ECO:0007669"/>
    <property type="project" value="InterPro"/>
</dbReference>
<evidence type="ECO:0000256" key="4">
    <source>
        <dbReference type="ARBA" id="ARBA00022833"/>
    </source>
</evidence>
<dbReference type="InterPro" id="IPR013087">
    <property type="entry name" value="Znf_C2H2_type"/>
</dbReference>
<keyword evidence="11" id="KW-1185">Reference proteome</keyword>
<dbReference type="EnsemblPlants" id="KRH49708">
    <property type="protein sequence ID" value="KRH49708"/>
    <property type="gene ID" value="GLYMA_07G174000"/>
</dbReference>
<evidence type="ECO:0000256" key="2">
    <source>
        <dbReference type="ARBA" id="ARBA00022723"/>
    </source>
</evidence>
<evidence type="ECO:0000256" key="1">
    <source>
        <dbReference type="ARBA" id="ARBA00004123"/>
    </source>
</evidence>
<keyword evidence="4" id="KW-0862">Zinc</keyword>
<feature type="region of interest" description="Disordered" evidence="7">
    <location>
        <begin position="28"/>
        <end position="50"/>
    </location>
</feature>
<dbReference type="PROSITE" id="PS50157">
    <property type="entry name" value="ZINC_FINGER_C2H2_2"/>
    <property type="match status" value="1"/>
</dbReference>
<reference evidence="10" key="2">
    <citation type="submission" date="2018-02" db="UniProtKB">
        <authorList>
            <consortium name="EnsemblPlants"/>
        </authorList>
    </citation>
    <scope>IDENTIFICATION</scope>
    <source>
        <strain evidence="10">Williams 82</strain>
    </source>
</reference>
<dbReference type="FunFam" id="3.30.160.60:FF:001366">
    <property type="entry name" value="Zinc finger protein 2"/>
    <property type="match status" value="1"/>
</dbReference>
<accession>A0A0R0J4L4</accession>
<name>A0A0R0J4L4_SOYBN</name>
<evidence type="ECO:0000259" key="8">
    <source>
        <dbReference type="PROSITE" id="PS50157"/>
    </source>
</evidence>
<feature type="domain" description="C2H2-type" evidence="8">
    <location>
        <begin position="94"/>
        <end position="121"/>
    </location>
</feature>
<dbReference type="GO" id="GO:0008270">
    <property type="term" value="F:zinc ion binding"/>
    <property type="evidence" value="ECO:0007669"/>
    <property type="project" value="UniProtKB-KW"/>
</dbReference>
<keyword evidence="5" id="KW-0539">Nucleus</keyword>
<reference evidence="9 10" key="1">
    <citation type="journal article" date="2010" name="Nature">
        <title>Genome sequence of the palaeopolyploid soybean.</title>
        <authorList>
            <person name="Schmutz J."/>
            <person name="Cannon S.B."/>
            <person name="Schlueter J."/>
            <person name="Ma J."/>
            <person name="Mitros T."/>
            <person name="Nelson W."/>
            <person name="Hyten D.L."/>
            <person name="Song Q."/>
            <person name="Thelen J.J."/>
            <person name="Cheng J."/>
            <person name="Xu D."/>
            <person name="Hellsten U."/>
            <person name="May G.D."/>
            <person name="Yu Y."/>
            <person name="Sakurai T."/>
            <person name="Umezawa T."/>
            <person name="Bhattacharyya M.K."/>
            <person name="Sandhu D."/>
            <person name="Valliyodan B."/>
            <person name="Lindquist E."/>
            <person name="Peto M."/>
            <person name="Grant D."/>
            <person name="Shu S."/>
            <person name="Goodstein D."/>
            <person name="Barry K."/>
            <person name="Futrell-Griggs M."/>
            <person name="Abernathy B."/>
            <person name="Du J."/>
            <person name="Tian Z."/>
            <person name="Zhu L."/>
            <person name="Gill N."/>
            <person name="Joshi T."/>
            <person name="Libault M."/>
            <person name="Sethuraman A."/>
            <person name="Zhang X.-C."/>
            <person name="Shinozaki K."/>
            <person name="Nguyen H.T."/>
            <person name="Wing R.A."/>
            <person name="Cregan P."/>
            <person name="Specht J."/>
            <person name="Grimwood J."/>
            <person name="Rokhsar D."/>
            <person name="Stacey G."/>
            <person name="Shoemaker R.C."/>
            <person name="Jackson S.A."/>
        </authorList>
    </citation>
    <scope>NUCLEOTIDE SEQUENCE [LARGE SCALE GENOMIC DNA]</scope>
    <source>
        <strain evidence="10">cv. Williams 82</strain>
        <tissue evidence="9">Callus</tissue>
    </source>
</reference>
<dbReference type="SUPFAM" id="SSF57667">
    <property type="entry name" value="beta-beta-alpha zinc fingers"/>
    <property type="match status" value="1"/>
</dbReference>
<keyword evidence="3 6" id="KW-0863">Zinc-finger</keyword>
<dbReference type="EMBL" id="CM000840">
    <property type="protein sequence ID" value="KRH49708.1"/>
    <property type="molecule type" value="Genomic_DNA"/>
</dbReference>
<protein>
    <recommendedName>
        <fullName evidence="8">C2H2-type domain-containing protein</fullName>
    </recommendedName>
</protein>
<evidence type="ECO:0000313" key="11">
    <source>
        <dbReference type="Proteomes" id="UP000008827"/>
    </source>
</evidence>
<dbReference type="PANTHER" id="PTHR47287">
    <property type="entry name" value="C2H2 AND C2HC ZINC FINGERS SUPERFAMILY PROTEIN"/>
    <property type="match status" value="1"/>
</dbReference>
<dbReference type="Gramene" id="KRH49708">
    <property type="protein sequence ID" value="KRH49708"/>
    <property type="gene ID" value="GLYMA_07G174000"/>
</dbReference>
<organism evidence="9">
    <name type="scientific">Glycine max</name>
    <name type="common">Soybean</name>
    <name type="synonym">Glycine hispida</name>
    <dbReference type="NCBI Taxonomy" id="3847"/>
    <lineage>
        <taxon>Eukaryota</taxon>
        <taxon>Viridiplantae</taxon>
        <taxon>Streptophyta</taxon>
        <taxon>Embryophyta</taxon>
        <taxon>Tracheophyta</taxon>
        <taxon>Spermatophyta</taxon>
        <taxon>Magnoliopsida</taxon>
        <taxon>eudicotyledons</taxon>
        <taxon>Gunneridae</taxon>
        <taxon>Pentapetalae</taxon>
        <taxon>rosids</taxon>
        <taxon>fabids</taxon>
        <taxon>Fabales</taxon>
        <taxon>Fabaceae</taxon>
        <taxon>Papilionoideae</taxon>
        <taxon>50 kb inversion clade</taxon>
        <taxon>NPAAA clade</taxon>
        <taxon>indigoferoid/millettioid clade</taxon>
        <taxon>Phaseoleae</taxon>
        <taxon>Glycine</taxon>
        <taxon>Glycine subgen. Soja</taxon>
    </lineage>
</organism>
<evidence type="ECO:0000256" key="5">
    <source>
        <dbReference type="ARBA" id="ARBA00023242"/>
    </source>
</evidence>
<dbReference type="Gene3D" id="3.30.160.60">
    <property type="entry name" value="Classic Zinc Finger"/>
    <property type="match status" value="1"/>
</dbReference>
<evidence type="ECO:0000256" key="3">
    <source>
        <dbReference type="ARBA" id="ARBA00022771"/>
    </source>
</evidence>
<dbReference type="InterPro" id="IPR044246">
    <property type="entry name" value="ZFP3-like"/>
</dbReference>
<dbReference type="AlphaFoldDB" id="A0A0R0J4L4"/>
<dbReference type="OrthoDB" id="1933825at2759"/>
<evidence type="ECO:0000313" key="9">
    <source>
        <dbReference type="EMBL" id="KRH49708.1"/>
    </source>
</evidence>